<sequence length="128" mass="14950">MSSAFHAQTDDQSEVVNRVIVMYLRCLVGDRPKSWLQWLPWAEFCYNTSYQTAVKCSPFHIVYGRDPPTLCSYQQGTDRVATVHKQLIARDEFMEDIKNRLLQAQVTMQSTHDKHRRSVHYEVGDWVG</sequence>
<reference evidence="1" key="2">
    <citation type="submission" date="2021-02" db="EMBL/GenBank/DDBJ databases">
        <authorList>
            <person name="Kimball J.A."/>
            <person name="Haas M.W."/>
            <person name="Macchietto M."/>
            <person name="Kono T."/>
            <person name="Duquette J."/>
            <person name="Shao M."/>
        </authorList>
    </citation>
    <scope>NUCLEOTIDE SEQUENCE</scope>
    <source>
        <tissue evidence="1">Fresh leaf tissue</tissue>
    </source>
</reference>
<dbReference type="OrthoDB" id="694516at2759"/>
<dbReference type="AlphaFoldDB" id="A0A8J5TB31"/>
<evidence type="ECO:0000313" key="2">
    <source>
        <dbReference type="Proteomes" id="UP000729402"/>
    </source>
</evidence>
<proteinExistence type="predicted"/>
<gene>
    <name evidence="1" type="ORF">GUJ93_ZPchr0015g6641</name>
</gene>
<accession>A0A8J5TB31</accession>
<reference evidence="1" key="1">
    <citation type="journal article" date="2021" name="bioRxiv">
        <title>Whole Genome Assembly and Annotation of Northern Wild Rice, Zizania palustris L., Supports a Whole Genome Duplication in the Zizania Genus.</title>
        <authorList>
            <person name="Haas M."/>
            <person name="Kono T."/>
            <person name="Macchietto M."/>
            <person name="Millas R."/>
            <person name="McGilp L."/>
            <person name="Shao M."/>
            <person name="Duquette J."/>
            <person name="Hirsch C.N."/>
            <person name="Kimball J."/>
        </authorList>
    </citation>
    <scope>NUCLEOTIDE SEQUENCE</scope>
    <source>
        <tissue evidence="1">Fresh leaf tissue</tissue>
    </source>
</reference>
<dbReference type="Proteomes" id="UP000729402">
    <property type="component" value="Unassembled WGS sequence"/>
</dbReference>
<organism evidence="1 2">
    <name type="scientific">Zizania palustris</name>
    <name type="common">Northern wild rice</name>
    <dbReference type="NCBI Taxonomy" id="103762"/>
    <lineage>
        <taxon>Eukaryota</taxon>
        <taxon>Viridiplantae</taxon>
        <taxon>Streptophyta</taxon>
        <taxon>Embryophyta</taxon>
        <taxon>Tracheophyta</taxon>
        <taxon>Spermatophyta</taxon>
        <taxon>Magnoliopsida</taxon>
        <taxon>Liliopsida</taxon>
        <taxon>Poales</taxon>
        <taxon>Poaceae</taxon>
        <taxon>BOP clade</taxon>
        <taxon>Oryzoideae</taxon>
        <taxon>Oryzeae</taxon>
        <taxon>Zizaniinae</taxon>
        <taxon>Zizania</taxon>
    </lineage>
</organism>
<evidence type="ECO:0000313" key="1">
    <source>
        <dbReference type="EMBL" id="KAG8083339.1"/>
    </source>
</evidence>
<protein>
    <recommendedName>
        <fullName evidence="3">Integrase catalytic domain-containing protein</fullName>
    </recommendedName>
</protein>
<dbReference type="PANTHER" id="PTHR45835:SF99">
    <property type="entry name" value="CHROMO DOMAIN-CONTAINING PROTEIN-RELATED"/>
    <property type="match status" value="1"/>
</dbReference>
<keyword evidence="2" id="KW-1185">Reference proteome</keyword>
<evidence type="ECO:0008006" key="3">
    <source>
        <dbReference type="Google" id="ProtNLM"/>
    </source>
</evidence>
<name>A0A8J5TB31_ZIZPA</name>
<dbReference type="EMBL" id="JAAALK010000085">
    <property type="protein sequence ID" value="KAG8083339.1"/>
    <property type="molecule type" value="Genomic_DNA"/>
</dbReference>
<comment type="caution">
    <text evidence="1">The sequence shown here is derived from an EMBL/GenBank/DDBJ whole genome shotgun (WGS) entry which is preliminary data.</text>
</comment>
<dbReference type="PANTHER" id="PTHR45835">
    <property type="entry name" value="YALI0A06105P"/>
    <property type="match status" value="1"/>
</dbReference>